<dbReference type="EMBL" id="BAABLO010000003">
    <property type="protein sequence ID" value="GAA4714710.1"/>
    <property type="molecule type" value="Genomic_DNA"/>
</dbReference>
<comment type="caution">
    <text evidence="2">The sequence shown here is derived from an EMBL/GenBank/DDBJ whole genome shotgun (WGS) entry which is preliminary data.</text>
</comment>
<accession>A0ABP8XVD6</accession>
<evidence type="ECO:0008006" key="4">
    <source>
        <dbReference type="Google" id="ProtNLM"/>
    </source>
</evidence>
<sequence>MSGTTRLHRDLAVGPGSGGTGIGIEPSYEGDDVGAVFDNAGHDPATPVTRARRTLTLGEVAARLEHRLYLSESTPHTLRDGCALAVRRGLSSVVALPGDVPAVGLHLAGTSVGLVTIPGWSKGGDVEPLTPRELIAESRRLAAEGANEVGVLATVGRLRADGWRRLADDTSVLVEAMRACGVRVRVVLDTDGLTAAETVAVCERLGATGAWLLQGGSWAGRRTGLSCIQLMRAVLPAGTRLKWTFPVRSLDSMMICVAEGVDLFNGDPASLLTEAERRITASPLVVPLRGVDY</sequence>
<dbReference type="Gene3D" id="3.20.20.70">
    <property type="entry name" value="Aldolase class I"/>
    <property type="match status" value="1"/>
</dbReference>
<evidence type="ECO:0000313" key="2">
    <source>
        <dbReference type="EMBL" id="GAA4714710.1"/>
    </source>
</evidence>
<dbReference type="SUPFAM" id="SSF51569">
    <property type="entry name" value="Aldolase"/>
    <property type="match status" value="1"/>
</dbReference>
<dbReference type="InterPro" id="IPR002915">
    <property type="entry name" value="DeoC/FbaB/LacD_aldolase"/>
</dbReference>
<name>A0ABP8XVD6_9MICO</name>
<gene>
    <name evidence="2" type="ORF">GCM10025782_08900</name>
</gene>
<dbReference type="InterPro" id="IPR013785">
    <property type="entry name" value="Aldolase_TIM"/>
</dbReference>
<organism evidence="2 3">
    <name type="scientific">Pedococcus ginsenosidimutans</name>
    <dbReference type="NCBI Taxonomy" id="490570"/>
    <lineage>
        <taxon>Bacteria</taxon>
        <taxon>Bacillati</taxon>
        <taxon>Actinomycetota</taxon>
        <taxon>Actinomycetes</taxon>
        <taxon>Micrococcales</taxon>
        <taxon>Intrasporangiaceae</taxon>
        <taxon>Pedococcus</taxon>
    </lineage>
</organism>
<reference evidence="3" key="1">
    <citation type="journal article" date="2019" name="Int. J. Syst. Evol. Microbiol.">
        <title>The Global Catalogue of Microorganisms (GCM) 10K type strain sequencing project: providing services to taxonomists for standard genome sequencing and annotation.</title>
        <authorList>
            <consortium name="The Broad Institute Genomics Platform"/>
            <consortium name="The Broad Institute Genome Sequencing Center for Infectious Disease"/>
            <person name="Wu L."/>
            <person name="Ma J."/>
        </authorList>
    </citation>
    <scope>NUCLEOTIDE SEQUENCE [LARGE SCALE GENOMIC DNA]</scope>
    <source>
        <strain evidence="3">JCM 18961</strain>
    </source>
</reference>
<dbReference type="SMART" id="SM01133">
    <property type="entry name" value="DeoC"/>
    <property type="match status" value="1"/>
</dbReference>
<evidence type="ECO:0000256" key="1">
    <source>
        <dbReference type="SAM" id="MobiDB-lite"/>
    </source>
</evidence>
<evidence type="ECO:0000313" key="3">
    <source>
        <dbReference type="Proteomes" id="UP001500556"/>
    </source>
</evidence>
<feature type="region of interest" description="Disordered" evidence="1">
    <location>
        <begin position="1"/>
        <end position="25"/>
    </location>
</feature>
<protein>
    <recommendedName>
        <fullName evidence="4">Deoxyribose-phosphate aldolase</fullName>
    </recommendedName>
</protein>
<dbReference type="Proteomes" id="UP001500556">
    <property type="component" value="Unassembled WGS sequence"/>
</dbReference>
<dbReference type="CDD" id="cd00945">
    <property type="entry name" value="Aldolase_Class_I"/>
    <property type="match status" value="1"/>
</dbReference>
<keyword evidence="3" id="KW-1185">Reference proteome</keyword>
<proteinExistence type="predicted"/>